<gene>
    <name evidence="2" type="ORF">CMUS01_15402</name>
</gene>
<dbReference type="EMBL" id="WIGM01001282">
    <property type="protein sequence ID" value="KAF6802268.1"/>
    <property type="molecule type" value="Genomic_DNA"/>
</dbReference>
<proteinExistence type="predicted"/>
<feature type="compositionally biased region" description="Low complexity" evidence="1">
    <location>
        <begin position="111"/>
        <end position="129"/>
    </location>
</feature>
<accession>A0A8H6IXC5</accession>
<reference evidence="2" key="1">
    <citation type="journal article" date="2020" name="Phytopathology">
        <title>Genome Sequence Resources of Colletotrichum truncatum, C. plurivorum, C. musicola, and C. sojae: Four Species Pathogenic to Soybean (Glycine max).</title>
        <authorList>
            <person name="Rogerio F."/>
            <person name="Boufleur T.R."/>
            <person name="Ciampi-Guillardi M."/>
            <person name="Sukno S.A."/>
            <person name="Thon M.R."/>
            <person name="Massola Junior N.S."/>
            <person name="Baroncelli R."/>
        </authorList>
    </citation>
    <scope>NUCLEOTIDE SEQUENCE</scope>
    <source>
        <strain evidence="2">LFN0074</strain>
    </source>
</reference>
<protein>
    <submittedName>
        <fullName evidence="2">Uncharacterized protein</fullName>
    </submittedName>
</protein>
<evidence type="ECO:0000256" key="1">
    <source>
        <dbReference type="SAM" id="MobiDB-lite"/>
    </source>
</evidence>
<feature type="region of interest" description="Disordered" evidence="1">
    <location>
        <begin position="55"/>
        <end position="148"/>
    </location>
</feature>
<dbReference type="Proteomes" id="UP000639643">
    <property type="component" value="Unassembled WGS sequence"/>
</dbReference>
<dbReference type="AlphaFoldDB" id="A0A8H6IXC5"/>
<evidence type="ECO:0000313" key="3">
    <source>
        <dbReference type="Proteomes" id="UP000639643"/>
    </source>
</evidence>
<sequence>MLKRGQERQQEWFGAVCDHVAREINEVNGAPTRRAVQRSIEALLSRHWLAEAAPADSAPGTLEASGPASAHEQQPASPPPGTGSTLPDSDAGEEPLIGGAGDPTTEHLPARRTAGASSSRTSPTSAQRPAPARTTHLEISPPPGAHRHAHVALACQLASRSGRATATRASTLHARQTCDSRLP</sequence>
<name>A0A8H6IXC5_9PEZI</name>
<organism evidence="2 3">
    <name type="scientific">Colletotrichum musicola</name>
    <dbReference type="NCBI Taxonomy" id="2175873"/>
    <lineage>
        <taxon>Eukaryota</taxon>
        <taxon>Fungi</taxon>
        <taxon>Dikarya</taxon>
        <taxon>Ascomycota</taxon>
        <taxon>Pezizomycotina</taxon>
        <taxon>Sordariomycetes</taxon>
        <taxon>Hypocreomycetidae</taxon>
        <taxon>Glomerellales</taxon>
        <taxon>Glomerellaceae</taxon>
        <taxon>Colletotrichum</taxon>
        <taxon>Colletotrichum orchidearum species complex</taxon>
    </lineage>
</organism>
<evidence type="ECO:0000313" key="2">
    <source>
        <dbReference type="EMBL" id="KAF6802268.1"/>
    </source>
</evidence>
<comment type="caution">
    <text evidence="2">The sequence shown here is derived from an EMBL/GenBank/DDBJ whole genome shotgun (WGS) entry which is preliminary data.</text>
</comment>
<keyword evidence="3" id="KW-1185">Reference proteome</keyword>